<reference evidence="3" key="1">
    <citation type="journal article" date="2020" name="Microb. Genom.">
        <title>Genetic diversity of clinical and environmental Mucorales isolates obtained from an investigation of mucormycosis cases among solid organ transplant recipients.</title>
        <authorList>
            <person name="Nguyen M.H."/>
            <person name="Kaul D."/>
            <person name="Muto C."/>
            <person name="Cheng S.J."/>
            <person name="Richter R.A."/>
            <person name="Bruno V.M."/>
            <person name="Liu G."/>
            <person name="Beyhan S."/>
            <person name="Sundermann A.J."/>
            <person name="Mounaud S."/>
            <person name="Pasculle A.W."/>
            <person name="Nierman W.C."/>
            <person name="Driscoll E."/>
            <person name="Cumbie R."/>
            <person name="Clancy C.J."/>
            <person name="Dupont C.L."/>
        </authorList>
    </citation>
    <scope>NUCLEOTIDE SEQUENCE</scope>
    <source>
        <strain evidence="3">GL11</strain>
    </source>
</reference>
<keyword evidence="2" id="KW-0808">Transferase</keyword>
<evidence type="ECO:0000313" key="3">
    <source>
        <dbReference type="EMBL" id="KAG1305890.1"/>
    </source>
</evidence>
<keyword evidence="4" id="KW-1185">Reference proteome</keyword>
<dbReference type="PANTHER" id="PTHR31121:SF14">
    <property type="entry name" value="O-GLYCOSIDE ALPHA-1,2-MANNOSYLTRANSFERASE HOMOLOG 6"/>
    <property type="match status" value="1"/>
</dbReference>
<sequence>MHPATRHTTANDIENLIQKICAKPNNTIIEDKKLPESLRAKHLSIDEMKCDTELREDVWDHVQVKGAFYMMTRNEDLPKAKATIKSIEDRFNGRLGYPWIFLNNQKFSPEFKKYIKKTVSNPDQVYFGQVDLEAWNYPPWIDSVRSQTLFTGFRDLGYPKINRPSYSNYLRYQSGLFFHHPLFDDVDYVWRVDAGSYYSCEMFKNDPFQTMQEKNKSIGFSLTERATNEITLFSLWPVTKHFMNLYPNLIEQDSIYPWLTNADNEYNMCQISTSFEILSLSFLKSEKYRAFFYYLDLVGGFFYERWTDAAVRTVAAALFLKKQEIYFFNDVAYAYKDKAHCPLNFTLLENCACDYKDSFDYRRSSCTLDLLHIIKPTMIDEMISFAKIIMDHKEEEKSILQSVPLPLFSNKSFLNIDHSRYQDWQSKTDSDPSSDITAYSYLPKEALCLSQF</sequence>
<dbReference type="GO" id="GO:0000032">
    <property type="term" value="P:cell wall mannoprotein biosynthetic process"/>
    <property type="evidence" value="ECO:0007669"/>
    <property type="project" value="TreeGrafter"/>
</dbReference>
<dbReference type="AlphaFoldDB" id="A0A9P6X688"/>
<dbReference type="Gene3D" id="3.90.550.10">
    <property type="entry name" value="Spore Coat Polysaccharide Biosynthesis Protein SpsA, Chain A"/>
    <property type="match status" value="1"/>
</dbReference>
<dbReference type="GO" id="GO:0000026">
    <property type="term" value="F:alpha-1,2-mannosyltransferase activity"/>
    <property type="evidence" value="ECO:0007669"/>
    <property type="project" value="TreeGrafter"/>
</dbReference>
<dbReference type="GO" id="GO:0006487">
    <property type="term" value="P:protein N-linked glycosylation"/>
    <property type="evidence" value="ECO:0007669"/>
    <property type="project" value="TreeGrafter"/>
</dbReference>
<dbReference type="PANTHER" id="PTHR31121">
    <property type="entry name" value="ALPHA-1,2 MANNOSYLTRANSFERASE KTR1"/>
    <property type="match status" value="1"/>
</dbReference>
<accession>A0A9P6X688</accession>
<dbReference type="SUPFAM" id="SSF53448">
    <property type="entry name" value="Nucleotide-diphospho-sugar transferases"/>
    <property type="match status" value="1"/>
</dbReference>
<dbReference type="EMBL" id="JAANQT010001255">
    <property type="protein sequence ID" value="KAG1305890.1"/>
    <property type="molecule type" value="Genomic_DNA"/>
</dbReference>
<protein>
    <submittedName>
        <fullName evidence="3">Uncharacterized protein</fullName>
    </submittedName>
</protein>
<comment type="similarity">
    <text evidence="1">Belongs to the glycosyltransferase 15 family.</text>
</comment>
<comment type="caution">
    <text evidence="3">The sequence shown here is derived from an EMBL/GenBank/DDBJ whole genome shotgun (WGS) entry which is preliminary data.</text>
</comment>
<dbReference type="GO" id="GO:0016020">
    <property type="term" value="C:membrane"/>
    <property type="evidence" value="ECO:0007669"/>
    <property type="project" value="InterPro"/>
</dbReference>
<evidence type="ECO:0000313" key="4">
    <source>
        <dbReference type="Proteomes" id="UP000716291"/>
    </source>
</evidence>
<dbReference type="Proteomes" id="UP000716291">
    <property type="component" value="Unassembled WGS sequence"/>
</dbReference>
<name>A0A9P6X688_RHIOR</name>
<organism evidence="3 4">
    <name type="scientific">Rhizopus oryzae</name>
    <name type="common">Mucormycosis agent</name>
    <name type="synonym">Rhizopus arrhizus var. delemar</name>
    <dbReference type="NCBI Taxonomy" id="64495"/>
    <lineage>
        <taxon>Eukaryota</taxon>
        <taxon>Fungi</taxon>
        <taxon>Fungi incertae sedis</taxon>
        <taxon>Mucoromycota</taxon>
        <taxon>Mucoromycotina</taxon>
        <taxon>Mucoromycetes</taxon>
        <taxon>Mucorales</taxon>
        <taxon>Mucorineae</taxon>
        <taxon>Rhizopodaceae</taxon>
        <taxon>Rhizopus</taxon>
    </lineage>
</organism>
<gene>
    <name evidence="3" type="ORF">G6F64_008017</name>
</gene>
<dbReference type="InterPro" id="IPR029044">
    <property type="entry name" value="Nucleotide-diphossugar_trans"/>
</dbReference>
<dbReference type="GO" id="GO:0005794">
    <property type="term" value="C:Golgi apparatus"/>
    <property type="evidence" value="ECO:0007669"/>
    <property type="project" value="TreeGrafter"/>
</dbReference>
<dbReference type="GO" id="GO:0006493">
    <property type="term" value="P:protein O-linked glycosylation"/>
    <property type="evidence" value="ECO:0007669"/>
    <property type="project" value="TreeGrafter"/>
</dbReference>
<evidence type="ECO:0000256" key="1">
    <source>
        <dbReference type="ARBA" id="ARBA00007677"/>
    </source>
</evidence>
<proteinExistence type="inferred from homology"/>
<evidence type="ECO:0000256" key="2">
    <source>
        <dbReference type="ARBA" id="ARBA00022679"/>
    </source>
</evidence>
<dbReference type="InterPro" id="IPR002685">
    <property type="entry name" value="Glyco_trans_15"/>
</dbReference>
<dbReference type="Pfam" id="PF01793">
    <property type="entry name" value="Glyco_transf_15"/>
    <property type="match status" value="1"/>
</dbReference>